<evidence type="ECO:0008006" key="5">
    <source>
        <dbReference type="Google" id="ProtNLM"/>
    </source>
</evidence>
<feature type="compositionally biased region" description="Low complexity" evidence="1">
    <location>
        <begin position="274"/>
        <end position="287"/>
    </location>
</feature>
<feature type="region of interest" description="Disordered" evidence="1">
    <location>
        <begin position="676"/>
        <end position="701"/>
    </location>
</feature>
<reference evidence="4" key="1">
    <citation type="submission" date="2024-04" db="EMBL/GenBank/DDBJ databases">
        <authorList>
            <person name="Shaw F."/>
            <person name="Minotto A."/>
        </authorList>
    </citation>
    <scope>NUCLEOTIDE SEQUENCE [LARGE SCALE GENOMIC DNA]</scope>
</reference>
<keyword evidence="2" id="KW-0812">Transmembrane</keyword>
<gene>
    <name evidence="3" type="ORF">GFSPODELE1_LOCUS779</name>
</gene>
<dbReference type="Proteomes" id="UP001497453">
    <property type="component" value="Chromosome 1"/>
</dbReference>
<feature type="region of interest" description="Disordered" evidence="1">
    <location>
        <begin position="397"/>
        <end position="466"/>
    </location>
</feature>
<dbReference type="EMBL" id="OZ037944">
    <property type="protein sequence ID" value="CAL1695500.1"/>
    <property type="molecule type" value="Genomic_DNA"/>
</dbReference>
<name>A0ABP1CIH1_9APHY</name>
<feature type="region of interest" description="Disordered" evidence="1">
    <location>
        <begin position="263"/>
        <end position="327"/>
    </location>
</feature>
<feature type="transmembrane region" description="Helical" evidence="2">
    <location>
        <begin position="711"/>
        <end position="734"/>
    </location>
</feature>
<feature type="transmembrane region" description="Helical" evidence="2">
    <location>
        <begin position="49"/>
        <end position="69"/>
    </location>
</feature>
<feature type="compositionally biased region" description="Polar residues" evidence="1">
    <location>
        <begin position="490"/>
        <end position="505"/>
    </location>
</feature>
<protein>
    <recommendedName>
        <fullName evidence="5">Transmembrane protein</fullName>
    </recommendedName>
</protein>
<feature type="compositionally biased region" description="Low complexity" evidence="1">
    <location>
        <begin position="419"/>
        <end position="435"/>
    </location>
</feature>
<evidence type="ECO:0000256" key="2">
    <source>
        <dbReference type="SAM" id="Phobius"/>
    </source>
</evidence>
<proteinExistence type="predicted"/>
<evidence type="ECO:0000313" key="3">
    <source>
        <dbReference type="EMBL" id="CAL1695500.1"/>
    </source>
</evidence>
<feature type="compositionally biased region" description="Polar residues" evidence="1">
    <location>
        <begin position="436"/>
        <end position="466"/>
    </location>
</feature>
<feature type="region of interest" description="Disordered" evidence="1">
    <location>
        <begin position="490"/>
        <end position="548"/>
    </location>
</feature>
<keyword evidence="2" id="KW-1133">Transmembrane helix</keyword>
<sequence length="1272" mass="136446">MCARTAKTFTFIEGADDGTWSGTAFQAFITGPGYFTHSKTSLVLSTFPLFFHALLLFGFVVILGDLHLYQFTKAAFPKLIAHQSVLLLKCSNLPKFFEAPRHYVNAEDSEQDCLKRGGPRPTLIFAIQGSVICHFLAVHQYITILTYLTQCVVVFFHLLFVVVTHVFQDMSESQDVQDELNRKSLFHRSRPSLTTNASGLTFNTVTTTEGLSRLSLFPPPPVGVPISPFEASLDFTANAGSSYLATPPDTPKAHTRMVDVVDVESPPSPHRADSISSAGTALSSSTGRPAFIGRRQLPSPPGSSPLLTPTYPTFSSVGAASQLPTPHDWHDGSSSIGLDGYADRMLSTQFLTELLTSDTQDHGEALPRYKRDPYEASVISDMFSAESVVTYPPRRVFPDSIPRTPQFPPHAPNSDISRSPTVLSGPSLLSVPSQSHENTAGRSTPTSDQAFQSDTGHSYTGSSDPSVIQNATYTQVGAVGVAVASTRSMSTTAPSLHSMNSTTPLVKQFPRRETIQEDDREDDYSPGPSTPGGRQKRERRQSAYSSKTSKSYVSSFVSRLSHSTGGERRSLKAAAQWFRKKPLPPVPRLPDLSLVQEVEHRKAEAALPLPDLLNRARTLQQMLDRGHRPYQSQSNISFSRGMGTESEATAGVENFYVGEVRNSGAVAAGFMHSAHGRRTRSQDLRQSQWGVPPDTPPSRSKGFVLSGKKKLWIIIGAVIAVAVIVIAVAVGVTVGKKKASGPVCTGNLTGAACSLDATCVCTSTIAGQCNQVAQSLVDLVPTLNAQFGADYTPASLATSIWQAQGAPGDDCSKQALLVDVAPGLNATTASNRAKWAQAALLWNLVQSGNLADVAQLQEFVVKAPWNSLGSSDGPTSDSSSRFTTTVSGFQFNFAGQTVTPPSVTFVDVGQPSQEQIGRTNGVSRAALDRMYTFASASSTQHQKALSNYWTAVLQQKPENLNSFLSLVSGSPILLPFDATSSPGTHPVSDLMTNTSTLPFPPPLSCYAGLASSQLQAINTFESTVFDLPSASSASQFDTSCFPNRPIYGILNVLRLRLPFADSRTSVAKQAAILSRDASSRAIVYSGEVLSALSGGSNSTNITSAVTDPRQFGTLNNLNHVVLKYLTSITDVNVAISLVKFVLSSSAVPPNSNSAVFSALSSLPAIEVAVLGTVLPLDIASTVSAFSTPSGSLFFGSDQSLSLRDWTINAVQSSIAWTERSSSPEVVRDNSFSDDTFRQVWQPAFNFLHFRNNANVNVGNITAAFQALQKFAP</sequence>
<evidence type="ECO:0000313" key="4">
    <source>
        <dbReference type="Proteomes" id="UP001497453"/>
    </source>
</evidence>
<accession>A0ABP1CIH1</accession>
<feature type="compositionally biased region" description="Low complexity" evidence="1">
    <location>
        <begin position="304"/>
        <end position="316"/>
    </location>
</feature>
<keyword evidence="2" id="KW-0472">Membrane</keyword>
<keyword evidence="4" id="KW-1185">Reference proteome</keyword>
<organism evidence="3 4">
    <name type="scientific">Somion occarium</name>
    <dbReference type="NCBI Taxonomy" id="3059160"/>
    <lineage>
        <taxon>Eukaryota</taxon>
        <taxon>Fungi</taxon>
        <taxon>Dikarya</taxon>
        <taxon>Basidiomycota</taxon>
        <taxon>Agaricomycotina</taxon>
        <taxon>Agaricomycetes</taxon>
        <taxon>Polyporales</taxon>
        <taxon>Cerrenaceae</taxon>
        <taxon>Somion</taxon>
    </lineage>
</organism>
<feature type="transmembrane region" description="Helical" evidence="2">
    <location>
        <begin position="147"/>
        <end position="167"/>
    </location>
</feature>
<evidence type="ECO:0000256" key="1">
    <source>
        <dbReference type="SAM" id="MobiDB-lite"/>
    </source>
</evidence>